<protein>
    <submittedName>
        <fullName evidence="3">Uncharacterized protein</fullName>
    </submittedName>
</protein>
<sequence length="150" mass="16187">MIVLLSLIISSSALGWTVVSIALGEMKKDGTSMLASILTDLYLDILIPTAVFLYFGHFLGKLLGREKLESIGIPALIGSFLFLLTANHATGQHFNTLGSLPRGDMSEGTLYARGTSSDDGVYGDRILTFYSGWAFATAGDNKQQGKSKYR</sequence>
<feature type="transmembrane region" description="Helical" evidence="1">
    <location>
        <begin position="68"/>
        <end position="86"/>
    </location>
</feature>
<reference evidence="3 4" key="1">
    <citation type="submission" date="2015-08" db="EMBL/GenBank/DDBJ databases">
        <title>Thermococcus thioreducens DSM 14981 genome sequencing.</title>
        <authorList>
            <person name="Hong S.-J."/>
            <person name="Kim M.-C."/>
            <person name="Shin J.-H."/>
        </authorList>
    </citation>
    <scope>NUCLEOTIDE SEQUENCE [LARGE SCALE GENOMIC DNA]</scope>
    <source>
        <strain evidence="3 4">DSM 14981</strain>
    </source>
</reference>
<dbReference type="EMBL" id="LIXN01000007">
    <property type="protein sequence ID" value="KQH82569.1"/>
    <property type="molecule type" value="Genomic_DNA"/>
</dbReference>
<dbReference type="GeneID" id="33333117"/>
<keyword evidence="1" id="KW-1133">Transmembrane helix</keyword>
<dbReference type="AlphaFoldDB" id="A0A0Q2M3D0"/>
<evidence type="ECO:0000313" key="5">
    <source>
        <dbReference type="Proteomes" id="UP000250136"/>
    </source>
</evidence>
<organism evidence="3 4">
    <name type="scientific">Thermococcus thioreducens</name>
    <dbReference type="NCBI Taxonomy" id="277988"/>
    <lineage>
        <taxon>Archaea</taxon>
        <taxon>Methanobacteriati</taxon>
        <taxon>Methanobacteriota</taxon>
        <taxon>Thermococci</taxon>
        <taxon>Thermococcales</taxon>
        <taxon>Thermococcaceae</taxon>
        <taxon>Thermococcus</taxon>
    </lineage>
</organism>
<keyword evidence="5" id="KW-1185">Reference proteome</keyword>
<dbReference type="OrthoDB" id="97745at2157"/>
<evidence type="ECO:0000313" key="3">
    <source>
        <dbReference type="EMBL" id="KQH82569.1"/>
    </source>
</evidence>
<proteinExistence type="predicted"/>
<evidence type="ECO:0000313" key="4">
    <source>
        <dbReference type="Proteomes" id="UP000051862"/>
    </source>
</evidence>
<dbReference type="RefSeq" id="WP_055429149.1">
    <property type="nucleotide sequence ID" value="NZ_CP015105.1"/>
</dbReference>
<reference evidence="2 5" key="2">
    <citation type="submission" date="2016-04" db="EMBL/GenBank/DDBJ databases">
        <title>Complete genome sequence of Thermococcus thioreducens type strain OGL-20P.</title>
        <authorList>
            <person name="Oger P.M."/>
        </authorList>
    </citation>
    <scope>NUCLEOTIDE SEQUENCE [LARGE SCALE GENOMIC DNA]</scope>
    <source>
        <strain evidence="2 5">OGL-20P</strain>
    </source>
</reference>
<keyword evidence="1" id="KW-0472">Membrane</keyword>
<name>A0A0Q2M3D0_9EURY</name>
<dbReference type="KEGG" id="ttd:A3L14_01805"/>
<dbReference type="PATRIC" id="fig|277988.4.peg.966"/>
<evidence type="ECO:0000313" key="2">
    <source>
        <dbReference type="EMBL" id="ASJ11698.1"/>
    </source>
</evidence>
<dbReference type="Proteomes" id="UP000250136">
    <property type="component" value="Chromosome"/>
</dbReference>
<dbReference type="EMBL" id="CP015105">
    <property type="protein sequence ID" value="ASJ11698.1"/>
    <property type="molecule type" value="Genomic_DNA"/>
</dbReference>
<gene>
    <name evidence="2" type="ORF">A3L14_01805</name>
    <name evidence="3" type="ORF">AMR53_04630</name>
</gene>
<accession>A0A0Q2M3D0</accession>
<evidence type="ECO:0000256" key="1">
    <source>
        <dbReference type="SAM" id="Phobius"/>
    </source>
</evidence>
<keyword evidence="1" id="KW-0812">Transmembrane</keyword>
<feature type="transmembrane region" description="Helical" evidence="1">
    <location>
        <begin position="31"/>
        <end position="56"/>
    </location>
</feature>
<dbReference type="Proteomes" id="UP000051862">
    <property type="component" value="Unassembled WGS sequence"/>
</dbReference>